<evidence type="ECO:0000256" key="5">
    <source>
        <dbReference type="ARBA" id="ARBA00022692"/>
    </source>
</evidence>
<dbReference type="RefSeq" id="WP_183346338.1">
    <property type="nucleotide sequence ID" value="NZ_BLXY01000002.1"/>
</dbReference>
<comment type="similarity">
    <text evidence="2">Belongs to the outer membrane factor (OMF) (TC 1.B.17) family.</text>
</comment>
<dbReference type="GO" id="GO:0015288">
    <property type="term" value="F:porin activity"/>
    <property type="evidence" value="ECO:0007669"/>
    <property type="project" value="TreeGrafter"/>
</dbReference>
<dbReference type="InterPro" id="IPR010130">
    <property type="entry name" value="T1SS_OMP_TolC"/>
</dbReference>
<sequence>MSVKQTASFVLFSVTLLCSFLVFPRSALAADLLHYYNLALSKDPQLRGAEYRSLATVETLQQAYAGVLPKIYGFAGYTHTFQDVRSSQNSVYVVGTIDYPTRFYGAALSQPLFRYSSYLSIGQAKRLLQRSELELEKARQDVTLRVVEAYMNILLYQDRLAAIKAEETAVELHHTLARARFETGLAPVTDAYDAEARLAAVKAQRGEAQYLLQDAFQALVEICGERVQEVRPLKDDIPMPLPFPQGGAFWLEAARRKNLELRIQKENAEVARREVRLRESAHYPTLDFQADYNQSVTRGSLFGLGSNTVIWNAMVRLNIPLYEGGMTSSRTREAAHLLQGALQEVEGASRAVERKTSAAYNDIVSAATRAEAMKKSVSAQTLVVEGKEEGFRSGMYTSIAVLDAMQDLYRYRREYSLARRDYILSSLRLKQVTGTLTGEDVGLINQWLQ</sequence>
<dbReference type="GO" id="GO:1990281">
    <property type="term" value="C:efflux pump complex"/>
    <property type="evidence" value="ECO:0007669"/>
    <property type="project" value="TreeGrafter"/>
</dbReference>
<dbReference type="GO" id="GO:0015562">
    <property type="term" value="F:efflux transmembrane transporter activity"/>
    <property type="evidence" value="ECO:0007669"/>
    <property type="project" value="InterPro"/>
</dbReference>
<dbReference type="Gene3D" id="1.20.1600.10">
    <property type="entry name" value="Outer membrane efflux proteins (OEP)"/>
    <property type="match status" value="1"/>
</dbReference>
<reference evidence="10" key="1">
    <citation type="submission" date="2020-06" db="EMBL/GenBank/DDBJ databases">
        <title>Draft genomic sequecing of Geomonas sp. Red736.</title>
        <authorList>
            <person name="Itoh H."/>
            <person name="Xu Z.X."/>
            <person name="Ushijima N."/>
            <person name="Masuda Y."/>
            <person name="Shiratori Y."/>
            <person name="Senoo K."/>
        </authorList>
    </citation>
    <scope>NUCLEOTIDE SEQUENCE [LARGE SCALE GENOMIC DNA]</scope>
    <source>
        <strain evidence="10">Red736</strain>
    </source>
</reference>
<protein>
    <submittedName>
        <fullName evidence="8">Channel protein TolC</fullName>
    </submittedName>
    <submittedName>
        <fullName evidence="9">TolC family outer membrane protein</fullName>
    </submittedName>
</protein>
<keyword evidence="11" id="KW-1185">Reference proteome</keyword>
<evidence type="ECO:0000256" key="4">
    <source>
        <dbReference type="ARBA" id="ARBA00022452"/>
    </source>
</evidence>
<evidence type="ECO:0000313" key="8">
    <source>
        <dbReference type="EMBL" id="GFO63478.1"/>
    </source>
</evidence>
<evidence type="ECO:0000256" key="7">
    <source>
        <dbReference type="ARBA" id="ARBA00023237"/>
    </source>
</evidence>
<dbReference type="AlphaFoldDB" id="A0A6V8MTJ7"/>
<proteinExistence type="inferred from homology"/>
<keyword evidence="7" id="KW-0998">Cell outer membrane</keyword>
<evidence type="ECO:0000256" key="2">
    <source>
        <dbReference type="ARBA" id="ARBA00007613"/>
    </source>
</evidence>
<accession>A0A6V8MTJ7</accession>
<evidence type="ECO:0000256" key="6">
    <source>
        <dbReference type="ARBA" id="ARBA00023136"/>
    </source>
</evidence>
<evidence type="ECO:0000256" key="1">
    <source>
        <dbReference type="ARBA" id="ARBA00004442"/>
    </source>
</evidence>
<dbReference type="InterPro" id="IPR003423">
    <property type="entry name" value="OMP_efflux"/>
</dbReference>
<dbReference type="NCBIfam" id="TIGR01844">
    <property type="entry name" value="type_I_sec_TolC"/>
    <property type="match status" value="1"/>
</dbReference>
<name>A0A6V8MTJ7_9BACT</name>
<dbReference type="Pfam" id="PF02321">
    <property type="entry name" value="OEP"/>
    <property type="match status" value="2"/>
</dbReference>
<keyword evidence="5" id="KW-0812">Transmembrane</keyword>
<organism evidence="8 10">
    <name type="scientific">Geomonas paludis</name>
    <dbReference type="NCBI Taxonomy" id="2740185"/>
    <lineage>
        <taxon>Bacteria</taxon>
        <taxon>Pseudomonadati</taxon>
        <taxon>Thermodesulfobacteriota</taxon>
        <taxon>Desulfuromonadia</taxon>
        <taxon>Geobacterales</taxon>
        <taxon>Geobacteraceae</taxon>
        <taxon>Geomonas</taxon>
    </lineage>
</organism>
<comment type="subcellular location">
    <subcellularLocation>
        <location evidence="1">Cell outer membrane</location>
    </subcellularLocation>
</comment>
<dbReference type="InterPro" id="IPR051906">
    <property type="entry name" value="TolC-like"/>
</dbReference>
<keyword evidence="4" id="KW-1134">Transmembrane beta strand</keyword>
<dbReference type="GO" id="GO:0009279">
    <property type="term" value="C:cell outer membrane"/>
    <property type="evidence" value="ECO:0007669"/>
    <property type="project" value="UniProtKB-SubCell"/>
</dbReference>
<dbReference type="Proteomes" id="UP000831485">
    <property type="component" value="Chromosome"/>
</dbReference>
<dbReference type="PANTHER" id="PTHR30026">
    <property type="entry name" value="OUTER MEMBRANE PROTEIN TOLC"/>
    <property type="match status" value="1"/>
</dbReference>
<evidence type="ECO:0000313" key="9">
    <source>
        <dbReference type="EMBL" id="UPU37997.1"/>
    </source>
</evidence>
<dbReference type="SUPFAM" id="SSF56954">
    <property type="entry name" value="Outer membrane efflux proteins (OEP)"/>
    <property type="match status" value="1"/>
</dbReference>
<reference evidence="8" key="2">
    <citation type="journal article" date="2021" name="Int. J. Syst. Evol. Microbiol.">
        <title>Geomonas silvestris sp. nov., Geomonas paludis sp. nov. and Geomonas limicola sp. nov., isolated from terrestrial environments, and emended description of the genus Geomonas.</title>
        <authorList>
            <person name="Itoh H."/>
            <person name="Xu Z."/>
            <person name="Masuda Y."/>
            <person name="Ushijima N."/>
            <person name="Hayakawa C."/>
            <person name="Shiratori Y."/>
            <person name="Senoo K."/>
        </authorList>
    </citation>
    <scope>NUCLEOTIDE SEQUENCE</scope>
    <source>
        <strain evidence="8">Red736</strain>
    </source>
</reference>
<keyword evidence="6" id="KW-0472">Membrane</keyword>
<evidence type="ECO:0000313" key="11">
    <source>
        <dbReference type="Proteomes" id="UP000831485"/>
    </source>
</evidence>
<dbReference type="EMBL" id="CP096574">
    <property type="protein sequence ID" value="UPU37997.1"/>
    <property type="molecule type" value="Genomic_DNA"/>
</dbReference>
<dbReference type="Proteomes" id="UP000568888">
    <property type="component" value="Unassembled WGS sequence"/>
</dbReference>
<reference evidence="9" key="3">
    <citation type="submission" date="2022-04" db="EMBL/GenBank/DDBJ databases">
        <authorList>
            <person name="Liu G."/>
        </authorList>
    </citation>
    <scope>NUCLEOTIDE SEQUENCE</scope>
    <source>
        <strain evidence="9">RG22</strain>
    </source>
</reference>
<evidence type="ECO:0000313" key="10">
    <source>
        <dbReference type="Proteomes" id="UP000568888"/>
    </source>
</evidence>
<evidence type="ECO:0000256" key="3">
    <source>
        <dbReference type="ARBA" id="ARBA00022448"/>
    </source>
</evidence>
<keyword evidence="3" id="KW-0813">Transport</keyword>
<dbReference type="PANTHER" id="PTHR30026:SF20">
    <property type="entry name" value="OUTER MEMBRANE PROTEIN TOLC"/>
    <property type="match status" value="1"/>
</dbReference>
<gene>
    <name evidence="8" type="ORF">GMPD_13970</name>
    <name evidence="9" type="ORF">M1B72_09890</name>
</gene>
<dbReference type="EMBL" id="BLXY01000002">
    <property type="protein sequence ID" value="GFO63478.1"/>
    <property type="molecule type" value="Genomic_DNA"/>
</dbReference>